<keyword evidence="2" id="KW-1185">Reference proteome</keyword>
<dbReference type="InterPro" id="IPR045592">
    <property type="entry name" value="DUF6461"/>
</dbReference>
<reference evidence="1 2" key="1">
    <citation type="submission" date="2021-03" db="EMBL/GenBank/DDBJ databases">
        <title>Sequencing the genomes of 1000 actinobacteria strains.</title>
        <authorList>
            <person name="Klenk H.-P."/>
        </authorList>
    </citation>
    <scope>NUCLEOTIDE SEQUENCE [LARGE SCALE GENOMIC DNA]</scope>
    <source>
        <strain evidence="1 2">DSM 45516</strain>
    </source>
</reference>
<protein>
    <submittedName>
        <fullName evidence="1">Uncharacterized protein</fullName>
    </submittedName>
</protein>
<dbReference type="EMBL" id="JAGGMR010000001">
    <property type="protein sequence ID" value="MBP2191210.1"/>
    <property type="molecule type" value="Genomic_DNA"/>
</dbReference>
<dbReference type="Proteomes" id="UP001519325">
    <property type="component" value="Unassembled WGS sequence"/>
</dbReference>
<comment type="caution">
    <text evidence="1">The sequence shown here is derived from an EMBL/GenBank/DDBJ whole genome shotgun (WGS) entry which is preliminary data.</text>
</comment>
<gene>
    <name evidence="1" type="ORF">BJ987_004111</name>
</gene>
<organism evidence="1 2">
    <name type="scientific">Nocardia goodfellowii</name>
    <dbReference type="NCBI Taxonomy" id="882446"/>
    <lineage>
        <taxon>Bacteria</taxon>
        <taxon>Bacillati</taxon>
        <taxon>Actinomycetota</taxon>
        <taxon>Actinomycetes</taxon>
        <taxon>Mycobacteriales</taxon>
        <taxon>Nocardiaceae</taxon>
        <taxon>Nocardia</taxon>
    </lineage>
</organism>
<evidence type="ECO:0000313" key="2">
    <source>
        <dbReference type="Proteomes" id="UP001519325"/>
    </source>
</evidence>
<name>A0ABS4QJC0_9NOCA</name>
<dbReference type="Pfam" id="PF20062">
    <property type="entry name" value="DUF6461"/>
    <property type="match status" value="1"/>
</dbReference>
<proteinExistence type="predicted"/>
<accession>A0ABS4QJC0</accession>
<evidence type="ECO:0000313" key="1">
    <source>
        <dbReference type="EMBL" id="MBP2191210.1"/>
    </source>
</evidence>
<sequence length="157" mass="17623">MEYLLAKEETRPPIVGNSCHHARYGDFRSVGPVLLAQRRRRQDCRLGEIFTVSFFRGLDPSEVVRRFSRGEDHGRESAFDELMEQAGDSSSRTSEGRAVGVWQAGEWSVAIEPFGWMATLPDVLAELSRDCEVVAITHHAYAEDMFAYAIDGRLVTG</sequence>